<keyword evidence="7" id="KW-0808">Transferase</keyword>
<dbReference type="InterPro" id="IPR003835">
    <property type="entry name" value="Glyco_trans_19"/>
</dbReference>
<keyword evidence="5" id="KW-0441">Lipid A biosynthesis</keyword>
<evidence type="ECO:0000256" key="5">
    <source>
        <dbReference type="ARBA" id="ARBA00022556"/>
    </source>
</evidence>
<keyword evidence="8" id="KW-0443">Lipid metabolism</keyword>
<evidence type="ECO:0000256" key="3">
    <source>
        <dbReference type="ARBA" id="ARBA00020902"/>
    </source>
</evidence>
<organism evidence="11 12">
    <name type="scientific">Helicobacter apodemus</name>
    <dbReference type="NCBI Taxonomy" id="135569"/>
    <lineage>
        <taxon>Bacteria</taxon>
        <taxon>Pseudomonadati</taxon>
        <taxon>Campylobacterota</taxon>
        <taxon>Epsilonproteobacteria</taxon>
        <taxon>Campylobacterales</taxon>
        <taxon>Helicobacteraceae</taxon>
        <taxon>Helicobacter</taxon>
    </lineage>
</organism>
<dbReference type="GO" id="GO:0009245">
    <property type="term" value="P:lipid A biosynthetic process"/>
    <property type="evidence" value="ECO:0007669"/>
    <property type="project" value="UniProtKB-UniRule"/>
</dbReference>
<dbReference type="Proteomes" id="UP000244890">
    <property type="component" value="Chromosome"/>
</dbReference>
<gene>
    <name evidence="11" type="primary">lpxB</name>
    <name evidence="11" type="ORF">CDV25_03805</name>
</gene>
<dbReference type="EMBL" id="CP021886">
    <property type="protein sequence ID" value="AWI33989.1"/>
    <property type="molecule type" value="Genomic_DNA"/>
</dbReference>
<evidence type="ECO:0000256" key="4">
    <source>
        <dbReference type="ARBA" id="ARBA00022516"/>
    </source>
</evidence>
<dbReference type="KEGG" id="had:CDV25_03805"/>
<evidence type="ECO:0000256" key="1">
    <source>
        <dbReference type="ARBA" id="ARBA00002056"/>
    </source>
</evidence>
<dbReference type="OrthoDB" id="9801642at2"/>
<dbReference type="SUPFAM" id="SSF53756">
    <property type="entry name" value="UDP-Glycosyltransferase/glycogen phosphorylase"/>
    <property type="match status" value="1"/>
</dbReference>
<proteinExistence type="predicted"/>
<sequence length="377" mass="43809">MEVKTLKIFVCALEYSSNIHLFSLIKILKQKQINFTLEGVFDSLQRDYKSLFGVEEFRVMGFVDALKLLPKYFKIRKVLLQKARECDIAIFMDSSSFNIPLIQNLFKSNKKPYIIYYILPQVWAWKAYRAKILAKICDELWGILPFECAYYPNEARISYVGHPLLDTLPFSYVCKRTTNLIAFMPGSRVAEIKALLPVFKIVATILKKQNKQALLIIPKHFKKQQLERIYGNVEEFALSFDTYEGLRDCEFAFVCSGTATLETTLLGIPTLLVYKAKAIDFLLAKSLVKLNYIGLANIFLEFFFFHSPKNNPSIHNFPIIPEILQQNVKPHILLKEWEGFDYEKFFSQKEVLMQYLKNGSAENCARKIEYFAKNLLK</sequence>
<dbReference type="EC" id="2.4.1.182" evidence="2 10"/>
<evidence type="ECO:0000256" key="10">
    <source>
        <dbReference type="NCBIfam" id="TIGR00215"/>
    </source>
</evidence>
<dbReference type="GO" id="GO:0005543">
    <property type="term" value="F:phospholipid binding"/>
    <property type="evidence" value="ECO:0007669"/>
    <property type="project" value="TreeGrafter"/>
</dbReference>
<reference evidence="11 12" key="1">
    <citation type="submission" date="2017-06" db="EMBL/GenBank/DDBJ databases">
        <title>Complete genome of Helicobacter apodemus.</title>
        <authorList>
            <person name="Cho S."/>
        </authorList>
    </citation>
    <scope>NUCLEOTIDE SEQUENCE [LARGE SCALE GENOMIC DNA]</scope>
    <source>
        <strain evidence="12">SNUVETPUB-15-01</strain>
    </source>
</reference>
<dbReference type="RefSeq" id="WP_108910845.1">
    <property type="nucleotide sequence ID" value="NZ_CP021886.1"/>
</dbReference>
<dbReference type="Pfam" id="PF02684">
    <property type="entry name" value="LpxB"/>
    <property type="match status" value="1"/>
</dbReference>
<dbReference type="GO" id="GO:0008915">
    <property type="term" value="F:lipid-A-disaccharide synthase activity"/>
    <property type="evidence" value="ECO:0007669"/>
    <property type="project" value="UniProtKB-UniRule"/>
</dbReference>
<keyword evidence="4" id="KW-0444">Lipid biosynthesis</keyword>
<evidence type="ECO:0000256" key="9">
    <source>
        <dbReference type="ARBA" id="ARBA00048975"/>
    </source>
</evidence>
<accession>A0A2U8FCP7</accession>
<name>A0A2U8FCP7_9HELI</name>
<evidence type="ECO:0000256" key="6">
    <source>
        <dbReference type="ARBA" id="ARBA00022676"/>
    </source>
</evidence>
<dbReference type="AlphaFoldDB" id="A0A2U8FCP7"/>
<dbReference type="NCBIfam" id="TIGR00215">
    <property type="entry name" value="lpxB"/>
    <property type="match status" value="1"/>
</dbReference>
<comment type="catalytic activity">
    <reaction evidence="9">
        <text>a lipid X + a UDP-2-N,3-O-bis[(3R)-3-hydroxyacyl]-alpha-D-glucosamine = a lipid A disaccharide + UDP + H(+)</text>
        <dbReference type="Rhea" id="RHEA:67828"/>
        <dbReference type="ChEBI" id="CHEBI:15378"/>
        <dbReference type="ChEBI" id="CHEBI:58223"/>
        <dbReference type="ChEBI" id="CHEBI:137748"/>
        <dbReference type="ChEBI" id="CHEBI:176338"/>
        <dbReference type="ChEBI" id="CHEBI:176343"/>
        <dbReference type="EC" id="2.4.1.182"/>
    </reaction>
</comment>
<evidence type="ECO:0000313" key="11">
    <source>
        <dbReference type="EMBL" id="AWI33989.1"/>
    </source>
</evidence>
<protein>
    <recommendedName>
        <fullName evidence="3 10">Lipid-A-disaccharide synthase</fullName>
        <ecNumber evidence="2 10">2.4.1.182</ecNumber>
    </recommendedName>
</protein>
<dbReference type="GO" id="GO:0016020">
    <property type="term" value="C:membrane"/>
    <property type="evidence" value="ECO:0007669"/>
    <property type="project" value="GOC"/>
</dbReference>
<evidence type="ECO:0000313" key="12">
    <source>
        <dbReference type="Proteomes" id="UP000244890"/>
    </source>
</evidence>
<comment type="function">
    <text evidence="1">Condensation of UDP-2,3-diacylglucosamine and 2,3-diacylglucosamine-1-phosphate to form lipid A disaccharide, a precursor of lipid A, a phosphorylated glycolipid that anchors the lipopolysaccharide to the outer membrane of the cell.</text>
</comment>
<evidence type="ECO:0000256" key="8">
    <source>
        <dbReference type="ARBA" id="ARBA00023098"/>
    </source>
</evidence>
<keyword evidence="6" id="KW-0328">Glycosyltransferase</keyword>
<dbReference type="PANTHER" id="PTHR30372:SF4">
    <property type="entry name" value="LIPID-A-DISACCHARIDE SYNTHASE, MITOCHONDRIAL-RELATED"/>
    <property type="match status" value="1"/>
</dbReference>
<evidence type="ECO:0000256" key="7">
    <source>
        <dbReference type="ARBA" id="ARBA00022679"/>
    </source>
</evidence>
<dbReference type="PANTHER" id="PTHR30372">
    <property type="entry name" value="LIPID-A-DISACCHARIDE SYNTHASE"/>
    <property type="match status" value="1"/>
</dbReference>
<evidence type="ECO:0000256" key="2">
    <source>
        <dbReference type="ARBA" id="ARBA00012687"/>
    </source>
</evidence>